<gene>
    <name evidence="3" type="ORF">QSG27_01415</name>
</gene>
<keyword evidence="4" id="KW-1185">Reference proteome</keyword>
<evidence type="ECO:0000256" key="2">
    <source>
        <dbReference type="SAM" id="Phobius"/>
    </source>
</evidence>
<keyword evidence="2" id="KW-0472">Membrane</keyword>
<accession>A0ABU0WAY8</accession>
<dbReference type="Proteomes" id="UP001227317">
    <property type="component" value="Unassembled WGS sequence"/>
</dbReference>
<feature type="compositionally biased region" description="Polar residues" evidence="1">
    <location>
        <begin position="107"/>
        <end position="120"/>
    </location>
</feature>
<dbReference type="RefSeq" id="WP_306703349.1">
    <property type="nucleotide sequence ID" value="NZ_JAUJFI010000003.1"/>
</dbReference>
<feature type="compositionally biased region" description="Low complexity" evidence="1">
    <location>
        <begin position="19"/>
        <end position="41"/>
    </location>
</feature>
<keyword evidence="2" id="KW-0812">Transmembrane</keyword>
<comment type="caution">
    <text evidence="3">The sequence shown here is derived from an EMBL/GenBank/DDBJ whole genome shotgun (WGS) entry which is preliminary data.</text>
</comment>
<name>A0ABU0WAY8_9PROT</name>
<evidence type="ECO:0000313" key="4">
    <source>
        <dbReference type="Proteomes" id="UP001227317"/>
    </source>
</evidence>
<keyword evidence="2" id="KW-1133">Transmembrane helix</keyword>
<feature type="region of interest" description="Disordered" evidence="1">
    <location>
        <begin position="91"/>
        <end position="120"/>
    </location>
</feature>
<feature type="transmembrane region" description="Helical" evidence="2">
    <location>
        <begin position="47"/>
        <end position="68"/>
    </location>
</feature>
<evidence type="ECO:0000256" key="1">
    <source>
        <dbReference type="SAM" id="MobiDB-lite"/>
    </source>
</evidence>
<feature type="compositionally biased region" description="Basic residues" evidence="1">
    <location>
        <begin position="1"/>
        <end position="18"/>
    </location>
</feature>
<proteinExistence type="predicted"/>
<feature type="region of interest" description="Disordered" evidence="1">
    <location>
        <begin position="1"/>
        <end position="41"/>
    </location>
</feature>
<dbReference type="EMBL" id="JAUJFI010000003">
    <property type="protein sequence ID" value="MDQ2101350.1"/>
    <property type="molecule type" value="Genomic_DNA"/>
</dbReference>
<organism evidence="3 4">
    <name type="scientific">Azospirillum isscasi</name>
    <dbReference type="NCBI Taxonomy" id="3053926"/>
    <lineage>
        <taxon>Bacteria</taxon>
        <taxon>Pseudomonadati</taxon>
        <taxon>Pseudomonadota</taxon>
        <taxon>Alphaproteobacteria</taxon>
        <taxon>Rhodospirillales</taxon>
        <taxon>Azospirillaceae</taxon>
        <taxon>Azospirillum</taxon>
    </lineage>
</organism>
<reference evidence="3 4" key="1">
    <citation type="submission" date="2023-06" db="EMBL/GenBank/DDBJ databases">
        <title>Azospirillum isscasensis sp.nov, a bacterium isolated from rhizosphere soil of rice.</title>
        <authorList>
            <person name="Wang H."/>
        </authorList>
    </citation>
    <scope>NUCLEOTIDE SEQUENCE [LARGE SCALE GENOMIC DNA]</scope>
    <source>
        <strain evidence="3 4">C340-1</strain>
    </source>
</reference>
<protein>
    <submittedName>
        <fullName evidence="3">Uncharacterized protein</fullName>
    </submittedName>
</protein>
<evidence type="ECO:0000313" key="3">
    <source>
        <dbReference type="EMBL" id="MDQ2101350.1"/>
    </source>
</evidence>
<sequence length="120" mass="12595">MARKPPRKPQKAAARKPSQKMPAAQKTPAAKPAAPGRAKPGRAVNPILLALAGVIAVFAVALGARFIIGRDAPEDEVAVVEREAPVIAPAVAPVKPPPSLRRRRPTKTSMVLESRSKSCA</sequence>